<dbReference type="InterPro" id="IPR035601">
    <property type="entry name" value="MPP5_SH3"/>
</dbReference>
<dbReference type="SUPFAM" id="SSF50044">
    <property type="entry name" value="SH3-domain"/>
    <property type="match status" value="1"/>
</dbReference>
<dbReference type="Pfam" id="PF00595">
    <property type="entry name" value="PDZ"/>
    <property type="match status" value="1"/>
</dbReference>
<protein>
    <submittedName>
        <fullName evidence="6">PDZ/DHR/GLGF domain protein</fullName>
    </submittedName>
</protein>
<evidence type="ECO:0000256" key="1">
    <source>
        <dbReference type="ARBA" id="ARBA00022443"/>
    </source>
</evidence>
<evidence type="ECO:0000259" key="4">
    <source>
        <dbReference type="PROSITE" id="PS50002"/>
    </source>
</evidence>
<dbReference type="SMART" id="SM00326">
    <property type="entry name" value="SH3"/>
    <property type="match status" value="1"/>
</dbReference>
<feature type="domain" description="PDZ" evidence="5">
    <location>
        <begin position="219"/>
        <end position="299"/>
    </location>
</feature>
<feature type="domain" description="SH3" evidence="4">
    <location>
        <begin position="310"/>
        <end position="382"/>
    </location>
</feature>
<dbReference type="InterPro" id="IPR036028">
    <property type="entry name" value="SH3-like_dom_sf"/>
</dbReference>
<evidence type="ECO:0000256" key="2">
    <source>
        <dbReference type="PROSITE-ProRule" id="PRU00192"/>
    </source>
</evidence>
<evidence type="ECO:0000259" key="5">
    <source>
        <dbReference type="PROSITE" id="PS50106"/>
    </source>
</evidence>
<name>A0A0B1TT51_OESDE</name>
<accession>A0A0B1TT51</accession>
<dbReference type="SUPFAM" id="SSF50156">
    <property type="entry name" value="PDZ domain-like"/>
    <property type="match status" value="1"/>
</dbReference>
<keyword evidence="7" id="KW-1185">Reference proteome</keyword>
<dbReference type="CDD" id="cd12036">
    <property type="entry name" value="SH3_MPP5"/>
    <property type="match status" value="1"/>
</dbReference>
<dbReference type="OrthoDB" id="43580at2759"/>
<feature type="compositionally biased region" description="Basic and acidic residues" evidence="3">
    <location>
        <begin position="415"/>
        <end position="424"/>
    </location>
</feature>
<gene>
    <name evidence="6" type="ORF">OESDEN_00996</name>
</gene>
<organism evidence="6 7">
    <name type="scientific">Oesophagostomum dentatum</name>
    <name type="common">Nodular worm</name>
    <dbReference type="NCBI Taxonomy" id="61180"/>
    <lineage>
        <taxon>Eukaryota</taxon>
        <taxon>Metazoa</taxon>
        <taxon>Ecdysozoa</taxon>
        <taxon>Nematoda</taxon>
        <taxon>Chromadorea</taxon>
        <taxon>Rhabditida</taxon>
        <taxon>Rhabditina</taxon>
        <taxon>Rhabditomorpha</taxon>
        <taxon>Strongyloidea</taxon>
        <taxon>Strongylidae</taxon>
        <taxon>Oesophagostomum</taxon>
    </lineage>
</organism>
<dbReference type="Pfam" id="PF07653">
    <property type="entry name" value="SH3_2"/>
    <property type="match status" value="1"/>
</dbReference>
<feature type="region of interest" description="Disordered" evidence="3">
    <location>
        <begin position="410"/>
        <end position="441"/>
    </location>
</feature>
<dbReference type="AlphaFoldDB" id="A0A0B1TT51"/>
<dbReference type="PANTHER" id="PTHR23122">
    <property type="entry name" value="MEMBRANE-ASSOCIATED GUANYLATE KINASE MAGUK"/>
    <property type="match status" value="1"/>
</dbReference>
<dbReference type="InterPro" id="IPR001452">
    <property type="entry name" value="SH3_domain"/>
</dbReference>
<dbReference type="Gene3D" id="2.30.30.40">
    <property type="entry name" value="SH3 Domains"/>
    <property type="match status" value="1"/>
</dbReference>
<proteinExistence type="predicted"/>
<dbReference type="PROSITE" id="PS50106">
    <property type="entry name" value="PDZ"/>
    <property type="match status" value="1"/>
</dbReference>
<reference evidence="6 7" key="1">
    <citation type="submission" date="2014-03" db="EMBL/GenBank/DDBJ databases">
        <title>Draft genome of the hookworm Oesophagostomum dentatum.</title>
        <authorList>
            <person name="Mitreva M."/>
        </authorList>
    </citation>
    <scope>NUCLEOTIDE SEQUENCE [LARGE SCALE GENOMIC DNA]</scope>
    <source>
        <strain evidence="6 7">OD-Hann</strain>
    </source>
</reference>
<sequence length="441" mass="50191">MFASALYFYPAERKVEVIVNSLKIVLFFQHSQPSNERLKLYESDVKARMSQKAQRERENDFLRSSLRQSKKLQALAASKEKTVCIDMPDLNPGEGKTRPVNGYENQCYDQGDASFNERLEHNNNSQALPLKQVIVSVDRITDHLSKMEGREEESKILHEYFHSEPVKAAIEAVAVHRKAGDERVCCSFKEKKQDESSFIANGTSSIETTARQSEPHVHVVSLFKREDTYLGATVRNEDDRIVVGRVVKGGIVEKTGLLKEGDELLEMNGVDLRGKNVSEVCELLRSISGDVRFVVSSPVEEQKKKSPPPAKVKYMRALFDYDPEDDIYVPCKELALKFQRGDILHVMSTEDENWWQAYREGDDTSQSLAGLIPSSSFHQQVVMYMDEMDRDTKPKCRADSRKRLQEVIRTLGRRSSKEVQRSADEPTTNNTSIGYHSGLFL</sequence>
<dbReference type="Proteomes" id="UP000053660">
    <property type="component" value="Unassembled WGS sequence"/>
</dbReference>
<feature type="compositionally biased region" description="Polar residues" evidence="3">
    <location>
        <begin position="425"/>
        <end position="434"/>
    </location>
</feature>
<evidence type="ECO:0000313" key="7">
    <source>
        <dbReference type="Proteomes" id="UP000053660"/>
    </source>
</evidence>
<dbReference type="Gene3D" id="2.30.42.10">
    <property type="match status" value="1"/>
</dbReference>
<dbReference type="InterPro" id="IPR036034">
    <property type="entry name" value="PDZ_sf"/>
</dbReference>
<dbReference type="InterPro" id="IPR001478">
    <property type="entry name" value="PDZ"/>
</dbReference>
<evidence type="ECO:0000313" key="6">
    <source>
        <dbReference type="EMBL" id="KHJ99022.1"/>
    </source>
</evidence>
<dbReference type="PROSITE" id="PS50002">
    <property type="entry name" value="SH3"/>
    <property type="match status" value="1"/>
</dbReference>
<dbReference type="SMART" id="SM00228">
    <property type="entry name" value="PDZ"/>
    <property type="match status" value="1"/>
</dbReference>
<dbReference type="EMBL" id="KN549252">
    <property type="protein sequence ID" value="KHJ99022.1"/>
    <property type="molecule type" value="Genomic_DNA"/>
</dbReference>
<dbReference type="InterPro" id="IPR050716">
    <property type="entry name" value="MAGUK"/>
</dbReference>
<keyword evidence="1 2" id="KW-0728">SH3 domain</keyword>
<evidence type="ECO:0000256" key="3">
    <source>
        <dbReference type="SAM" id="MobiDB-lite"/>
    </source>
</evidence>